<dbReference type="AlphaFoldDB" id="A0A423KXS3"/>
<name>A0A423KXS3_PSEFL</name>
<proteinExistence type="predicted"/>
<sequence length="157" mass="16699">MAGSRTIGIILAVGLGGLVLKGMLDAPATPTSSSASQPSYSSAPAAPTYPDSSISYAQANAEVGCKSTYSDQKKDDIFNAKYKDHWMTWSGQVVLLESDEVSLNVDHVGTQDLQVQFADKQAGYNLSKGKELKVRFLMKSGGGCFLPFGGREATVIR</sequence>
<evidence type="ECO:0000313" key="2">
    <source>
        <dbReference type="Proteomes" id="UP000285757"/>
    </source>
</evidence>
<protein>
    <submittedName>
        <fullName evidence="1">Uncharacterized protein</fullName>
    </submittedName>
</protein>
<gene>
    <name evidence="1" type="ORF">BK671_25785</name>
</gene>
<organism evidence="1 2">
    <name type="scientific">Pseudomonas fluorescens</name>
    <dbReference type="NCBI Taxonomy" id="294"/>
    <lineage>
        <taxon>Bacteria</taxon>
        <taxon>Pseudomonadati</taxon>
        <taxon>Pseudomonadota</taxon>
        <taxon>Gammaproteobacteria</taxon>
        <taxon>Pseudomonadales</taxon>
        <taxon>Pseudomonadaceae</taxon>
        <taxon>Pseudomonas</taxon>
    </lineage>
</organism>
<dbReference type="RefSeq" id="WP_123536216.1">
    <property type="nucleotide sequence ID" value="NZ_MOBU01000031.1"/>
</dbReference>
<accession>A0A423KXS3</accession>
<reference evidence="1 2" key="1">
    <citation type="submission" date="2016-10" db="EMBL/GenBank/DDBJ databases">
        <title>Comparative genome analysis of multiple Pseudomonas spp. focuses on biocontrol and plant growth promoting traits.</title>
        <authorList>
            <person name="Tao X.-Y."/>
            <person name="Taylor C.G."/>
        </authorList>
    </citation>
    <scope>NUCLEOTIDE SEQUENCE [LARGE SCALE GENOMIC DNA]</scope>
    <source>
        <strain evidence="1 2">24D3</strain>
    </source>
</reference>
<evidence type="ECO:0000313" key="1">
    <source>
        <dbReference type="EMBL" id="RON60839.1"/>
    </source>
</evidence>
<dbReference type="EMBL" id="MOBU01000031">
    <property type="protein sequence ID" value="RON60839.1"/>
    <property type="molecule type" value="Genomic_DNA"/>
</dbReference>
<comment type="caution">
    <text evidence="1">The sequence shown here is derived from an EMBL/GenBank/DDBJ whole genome shotgun (WGS) entry which is preliminary data.</text>
</comment>
<dbReference type="Proteomes" id="UP000285757">
    <property type="component" value="Unassembled WGS sequence"/>
</dbReference>